<dbReference type="GO" id="GO:0005737">
    <property type="term" value="C:cytoplasm"/>
    <property type="evidence" value="ECO:0007669"/>
    <property type="project" value="UniProtKB-SubCell"/>
</dbReference>
<evidence type="ECO:0000256" key="6">
    <source>
        <dbReference type="PIRSR" id="PIRSR001549-1"/>
    </source>
</evidence>
<dbReference type="InterPro" id="IPR006195">
    <property type="entry name" value="aa-tRNA-synth_II"/>
</dbReference>
<evidence type="ECO:0000256" key="4">
    <source>
        <dbReference type="ARBA" id="ARBA00047639"/>
    </source>
</evidence>
<feature type="binding site" evidence="6">
    <location>
        <begin position="266"/>
        <end position="267"/>
    </location>
    <ligand>
        <name>L-histidine</name>
        <dbReference type="ChEBI" id="CHEBI:57595"/>
    </ligand>
</feature>
<reference evidence="8 9" key="1">
    <citation type="journal article" date="2015" name="Nature">
        <title>rRNA introns, odd ribosomes, and small enigmatic genomes across a large radiation of phyla.</title>
        <authorList>
            <person name="Brown C.T."/>
            <person name="Hug L.A."/>
            <person name="Thomas B.C."/>
            <person name="Sharon I."/>
            <person name="Castelle C.J."/>
            <person name="Singh A."/>
            <person name="Wilkins M.J."/>
            <person name="Williams K.H."/>
            <person name="Banfield J.F."/>
        </authorList>
    </citation>
    <scope>NUCLEOTIDE SEQUENCE [LARGE SCALE GENOMIC DNA]</scope>
</reference>
<evidence type="ECO:0000256" key="1">
    <source>
        <dbReference type="ARBA" id="ARBA00008226"/>
    </source>
</evidence>
<feature type="binding site" evidence="6">
    <location>
        <position position="135"/>
    </location>
    <ligand>
        <name>L-histidine</name>
        <dbReference type="ChEBI" id="CHEBI:57595"/>
    </ligand>
</feature>
<dbReference type="GO" id="GO:0005524">
    <property type="term" value="F:ATP binding"/>
    <property type="evidence" value="ECO:0007669"/>
    <property type="project" value="UniProtKB-UniRule"/>
</dbReference>
<evidence type="ECO:0000259" key="7">
    <source>
        <dbReference type="PROSITE" id="PS50862"/>
    </source>
</evidence>
<comment type="subunit">
    <text evidence="5">Homodimer.</text>
</comment>
<feature type="binding site" evidence="6">
    <location>
        <position position="117"/>
    </location>
    <ligand>
        <name>L-histidine</name>
        <dbReference type="ChEBI" id="CHEBI:57595"/>
    </ligand>
</feature>
<evidence type="ECO:0000313" key="9">
    <source>
        <dbReference type="Proteomes" id="UP000034856"/>
    </source>
</evidence>
<keyword evidence="3 5" id="KW-0030">Aminoacyl-tRNA synthetase</keyword>
<dbReference type="PIRSF" id="PIRSF001549">
    <property type="entry name" value="His-tRNA_synth"/>
    <property type="match status" value="1"/>
</dbReference>
<keyword evidence="5 8" id="KW-0436">Ligase</keyword>
<feature type="binding site" evidence="6">
    <location>
        <begin position="86"/>
        <end position="88"/>
    </location>
    <ligand>
        <name>L-histidine</name>
        <dbReference type="ChEBI" id="CHEBI:57595"/>
    </ligand>
</feature>
<dbReference type="InterPro" id="IPR004516">
    <property type="entry name" value="HisRS/HisZ"/>
</dbReference>
<organism evidence="8 9">
    <name type="scientific">Candidatus Azambacteria bacterium GW2011_GWF2_46_32</name>
    <dbReference type="NCBI Taxonomy" id="1618628"/>
    <lineage>
        <taxon>Bacteria</taxon>
        <taxon>Candidatus Azamiibacteriota</taxon>
    </lineage>
</organism>
<feature type="binding site" evidence="6">
    <location>
        <position position="262"/>
    </location>
    <ligand>
        <name>L-histidine</name>
        <dbReference type="ChEBI" id="CHEBI:57595"/>
    </ligand>
</feature>
<dbReference type="Pfam" id="PF03129">
    <property type="entry name" value="HGTP_anticodon"/>
    <property type="match status" value="1"/>
</dbReference>
<feature type="domain" description="Aminoacyl-transfer RNA synthetases class-II family profile" evidence="7">
    <location>
        <begin position="1"/>
        <end position="328"/>
    </location>
</feature>
<dbReference type="GO" id="GO:0004821">
    <property type="term" value="F:histidine-tRNA ligase activity"/>
    <property type="evidence" value="ECO:0007669"/>
    <property type="project" value="UniProtKB-UniRule"/>
</dbReference>
<dbReference type="PROSITE" id="PS50862">
    <property type="entry name" value="AA_TRNA_LIGASE_II"/>
    <property type="match status" value="1"/>
</dbReference>
<evidence type="ECO:0000313" key="8">
    <source>
        <dbReference type="EMBL" id="KKU36301.1"/>
    </source>
</evidence>
<gene>
    <name evidence="5" type="primary">hisS</name>
    <name evidence="8" type="ORF">UX51_C0051G0009</name>
</gene>
<protein>
    <recommendedName>
        <fullName evidence="5">Histidine--tRNA ligase</fullName>
        <ecNumber evidence="5">6.1.1.21</ecNumber>
    </recommendedName>
    <alternativeName>
        <fullName evidence="5">Histidyl-tRNA synthetase</fullName>
        <shortName evidence="5">HisRS</shortName>
    </alternativeName>
</protein>
<dbReference type="InterPro" id="IPR004154">
    <property type="entry name" value="Anticodon-bd"/>
</dbReference>
<comment type="similarity">
    <text evidence="1 5">Belongs to the class-II aminoacyl-tRNA synthetase family.</text>
</comment>
<evidence type="ECO:0000256" key="5">
    <source>
        <dbReference type="HAMAP-Rule" id="MF_00127"/>
    </source>
</evidence>
<sequence>MPKTAQIFQTPKGFHDILPQDQKYWERLRKVVRTLAAEYGFKRIDSPIAEDSGLFSKTLGLSSDIVEKQTFTFKTKGGDSLTLRPEGTAGVMRAYIEHGLSVLPQPLKLFYFGPMFRYEQPQSGRYRQFYQFGFEVIGESDPVIDAQLIKVFYNIYSELGIKGLTVQINSIGCKVCRPGYRSLLKDYYRNRVKKLCSDCRRRFKENPLRLLDCKDEKCQLFKSQAPHTVDHLCKECHDHFKSVLEFLDELELPYNLNPFLVRGLDYYTKTVFEIWPDSAQTQVAALGAGGRFDDFIEVLGGKSTPAMGAAGGVERTVNLMKVQEIKVPSAGIRPKIFLIQLGDRAKKKSLVLFEEFRKAGLAPAEAFSKQSIKAQLRIADKMGTQISLILGQKEVMDGNIILREMSSGVQEIIPLEKILNEVKKRLKK</sequence>
<dbReference type="PANTHER" id="PTHR43707:SF1">
    <property type="entry name" value="HISTIDINE--TRNA LIGASE, MITOCHONDRIAL-RELATED"/>
    <property type="match status" value="1"/>
</dbReference>
<comment type="caution">
    <text evidence="8">The sequence shown here is derived from an EMBL/GenBank/DDBJ whole genome shotgun (WGS) entry which is preliminary data.</text>
</comment>
<evidence type="ECO:0000256" key="3">
    <source>
        <dbReference type="ARBA" id="ARBA00023146"/>
    </source>
</evidence>
<dbReference type="Gene3D" id="3.30.930.10">
    <property type="entry name" value="Bira Bifunctional Protein, Domain 2"/>
    <property type="match status" value="1"/>
</dbReference>
<dbReference type="CDD" id="cd00773">
    <property type="entry name" value="HisRS-like_core"/>
    <property type="match status" value="1"/>
</dbReference>
<name>A0A0G1PU14_9BACT</name>
<dbReference type="NCBIfam" id="TIGR00442">
    <property type="entry name" value="hisS"/>
    <property type="match status" value="1"/>
</dbReference>
<accession>A0A0G1PU14</accession>
<comment type="catalytic activity">
    <reaction evidence="4 5">
        <text>tRNA(His) + L-histidine + ATP = L-histidyl-tRNA(His) + AMP + diphosphate + H(+)</text>
        <dbReference type="Rhea" id="RHEA:17313"/>
        <dbReference type="Rhea" id="RHEA-COMP:9665"/>
        <dbReference type="Rhea" id="RHEA-COMP:9689"/>
        <dbReference type="ChEBI" id="CHEBI:15378"/>
        <dbReference type="ChEBI" id="CHEBI:30616"/>
        <dbReference type="ChEBI" id="CHEBI:33019"/>
        <dbReference type="ChEBI" id="CHEBI:57595"/>
        <dbReference type="ChEBI" id="CHEBI:78442"/>
        <dbReference type="ChEBI" id="CHEBI:78527"/>
        <dbReference type="ChEBI" id="CHEBI:456215"/>
        <dbReference type="EC" id="6.1.1.21"/>
    </reaction>
</comment>
<comment type="subcellular location">
    <subcellularLocation>
        <location evidence="5">Cytoplasm</location>
    </subcellularLocation>
</comment>
<dbReference type="Gene3D" id="3.40.50.800">
    <property type="entry name" value="Anticodon-binding domain"/>
    <property type="match status" value="1"/>
</dbReference>
<dbReference type="HAMAP" id="MF_00127">
    <property type="entry name" value="His_tRNA_synth"/>
    <property type="match status" value="1"/>
</dbReference>
<dbReference type="GO" id="GO:0006427">
    <property type="term" value="P:histidyl-tRNA aminoacylation"/>
    <property type="evidence" value="ECO:0007669"/>
    <property type="project" value="UniProtKB-UniRule"/>
</dbReference>
<dbReference type="InterPro" id="IPR045864">
    <property type="entry name" value="aa-tRNA-synth_II/BPL/LPL"/>
</dbReference>
<dbReference type="EMBL" id="LCMM01000051">
    <property type="protein sequence ID" value="KKU36301.1"/>
    <property type="molecule type" value="Genomic_DNA"/>
</dbReference>
<dbReference type="Proteomes" id="UP000034856">
    <property type="component" value="Unassembled WGS sequence"/>
</dbReference>
<dbReference type="Pfam" id="PF13393">
    <property type="entry name" value="tRNA-synt_His"/>
    <property type="match status" value="1"/>
</dbReference>
<dbReference type="PATRIC" id="fig|1618628.3.peg.680"/>
<dbReference type="InterPro" id="IPR036621">
    <property type="entry name" value="Anticodon-bd_dom_sf"/>
</dbReference>
<dbReference type="EC" id="6.1.1.21" evidence="5"/>
<dbReference type="SUPFAM" id="SSF55681">
    <property type="entry name" value="Class II aaRS and biotin synthetases"/>
    <property type="match status" value="1"/>
</dbReference>
<keyword evidence="5" id="KW-0648">Protein biosynthesis</keyword>
<dbReference type="PANTHER" id="PTHR43707">
    <property type="entry name" value="HISTIDYL-TRNA SYNTHETASE"/>
    <property type="match status" value="1"/>
</dbReference>
<keyword evidence="5" id="KW-0067">ATP-binding</keyword>
<keyword evidence="5" id="KW-0963">Cytoplasm</keyword>
<evidence type="ECO:0000256" key="2">
    <source>
        <dbReference type="ARBA" id="ARBA00022741"/>
    </source>
</evidence>
<dbReference type="InterPro" id="IPR041715">
    <property type="entry name" value="HisRS-like_core"/>
</dbReference>
<dbReference type="AlphaFoldDB" id="A0A0G1PU14"/>
<dbReference type="SUPFAM" id="SSF52954">
    <property type="entry name" value="Class II aaRS ABD-related"/>
    <property type="match status" value="1"/>
</dbReference>
<feature type="binding site" evidence="6">
    <location>
        <position position="131"/>
    </location>
    <ligand>
        <name>L-histidine</name>
        <dbReference type="ChEBI" id="CHEBI:57595"/>
    </ligand>
</feature>
<dbReference type="InterPro" id="IPR015807">
    <property type="entry name" value="His-tRNA-ligase"/>
</dbReference>
<keyword evidence="2 5" id="KW-0547">Nucleotide-binding</keyword>
<proteinExistence type="inferred from homology"/>